<proteinExistence type="predicted"/>
<name>A0A562U214_9SPHI</name>
<organism evidence="1 2">
    <name type="scientific">Mucilaginibacter frigoritolerans</name>
    <dbReference type="NCBI Taxonomy" id="652788"/>
    <lineage>
        <taxon>Bacteria</taxon>
        <taxon>Pseudomonadati</taxon>
        <taxon>Bacteroidota</taxon>
        <taxon>Sphingobacteriia</taxon>
        <taxon>Sphingobacteriales</taxon>
        <taxon>Sphingobacteriaceae</taxon>
        <taxon>Mucilaginibacter</taxon>
    </lineage>
</organism>
<keyword evidence="2" id="KW-1185">Reference proteome</keyword>
<reference evidence="1 2" key="1">
    <citation type="submission" date="2019-07" db="EMBL/GenBank/DDBJ databases">
        <title>Genomic Encyclopedia of Archaeal and Bacterial Type Strains, Phase II (KMG-II): from individual species to whole genera.</title>
        <authorList>
            <person name="Goeker M."/>
        </authorList>
    </citation>
    <scope>NUCLEOTIDE SEQUENCE [LARGE SCALE GENOMIC DNA]</scope>
    <source>
        <strain evidence="1 2">ATCC BAA-1854</strain>
    </source>
</reference>
<comment type="caution">
    <text evidence="1">The sequence shown here is derived from an EMBL/GenBank/DDBJ whole genome shotgun (WGS) entry which is preliminary data.</text>
</comment>
<sequence>MLLTGVLKEANAQVDPHFSQYYANPLWLNPALTGAFDGQTRITANFKNQWAGIANGYTTGGLSMDFHPTDKVGIGLNILDQAAGSAGYNYFTGSLSFGYKISVSDDGYKRLHFGLQAGFINRSFSPSKLQLDDQYNPEVGFDPTLPGFENFSATNTFVFDSSVGVFYYDANPDNKVKPFGGVSVAHLTDEKDPFSVDGLKSTLPMRFTVHGGVKINASDFFDITPHLIYIRQQENQIKGLGAYSEFKLQDDNGLILGGMYEINEAAIADVGYHLKNMVIGISYDFNTSALNTATSGQGGFELSLNYIFGKKSNSTADVIPMF</sequence>
<gene>
    <name evidence="1" type="ORF">JN11_02307</name>
</gene>
<dbReference type="Pfam" id="PF11751">
    <property type="entry name" value="PorP_SprF"/>
    <property type="match status" value="1"/>
</dbReference>
<dbReference type="InterPro" id="IPR019861">
    <property type="entry name" value="PorP/SprF_Bacteroidetes"/>
</dbReference>
<dbReference type="AlphaFoldDB" id="A0A562U214"/>
<protein>
    <submittedName>
        <fullName evidence="1">Type IX secretion system PorP/SprF family membrane protein</fullName>
    </submittedName>
</protein>
<accession>A0A562U214</accession>
<evidence type="ECO:0000313" key="2">
    <source>
        <dbReference type="Proteomes" id="UP000317010"/>
    </source>
</evidence>
<dbReference type="EMBL" id="VLLI01000006">
    <property type="protein sequence ID" value="TWI99892.1"/>
    <property type="molecule type" value="Genomic_DNA"/>
</dbReference>
<evidence type="ECO:0000313" key="1">
    <source>
        <dbReference type="EMBL" id="TWI99892.1"/>
    </source>
</evidence>
<dbReference type="NCBIfam" id="TIGR03519">
    <property type="entry name" value="T9SS_PorP_fam"/>
    <property type="match status" value="1"/>
</dbReference>
<dbReference type="Proteomes" id="UP000317010">
    <property type="component" value="Unassembled WGS sequence"/>
</dbReference>